<dbReference type="Gene3D" id="2.10.50.10">
    <property type="entry name" value="Tumor Necrosis Factor Receptor, subunit A, domain 2"/>
    <property type="match status" value="1"/>
</dbReference>
<feature type="domain" description="Tyrosine-protein kinase ephrin type A/B receptor-like" evidence="1">
    <location>
        <begin position="92"/>
        <end position="128"/>
    </location>
</feature>
<dbReference type="Pfam" id="PF07699">
    <property type="entry name" value="Ephrin_rec_like"/>
    <property type="match status" value="1"/>
</dbReference>
<protein>
    <recommendedName>
        <fullName evidence="1">Tyrosine-protein kinase ephrin type A/B receptor-like domain-containing protein</fullName>
    </recommendedName>
</protein>
<dbReference type="SMART" id="SM01411">
    <property type="entry name" value="Ephrin_rec_like"/>
    <property type="match status" value="4"/>
</dbReference>
<reference evidence="2" key="2">
    <citation type="submission" date="2020-11" db="EMBL/GenBank/DDBJ databases">
        <authorList>
            <person name="McCartney M.A."/>
            <person name="Auch B."/>
            <person name="Kono T."/>
            <person name="Mallez S."/>
            <person name="Becker A."/>
            <person name="Gohl D.M."/>
            <person name="Silverstein K.A.T."/>
            <person name="Koren S."/>
            <person name="Bechman K.B."/>
            <person name="Herman A."/>
            <person name="Abrahante J.E."/>
            <person name="Garbe J."/>
        </authorList>
    </citation>
    <scope>NUCLEOTIDE SEQUENCE</scope>
    <source>
        <strain evidence="2">Duluth1</strain>
        <tissue evidence="2">Whole animal</tissue>
    </source>
</reference>
<organism evidence="2 3">
    <name type="scientific">Dreissena polymorpha</name>
    <name type="common">Zebra mussel</name>
    <name type="synonym">Mytilus polymorpha</name>
    <dbReference type="NCBI Taxonomy" id="45954"/>
    <lineage>
        <taxon>Eukaryota</taxon>
        <taxon>Metazoa</taxon>
        <taxon>Spiralia</taxon>
        <taxon>Lophotrochozoa</taxon>
        <taxon>Mollusca</taxon>
        <taxon>Bivalvia</taxon>
        <taxon>Autobranchia</taxon>
        <taxon>Heteroconchia</taxon>
        <taxon>Euheterodonta</taxon>
        <taxon>Imparidentia</taxon>
        <taxon>Neoheterodontei</taxon>
        <taxon>Myida</taxon>
        <taxon>Dreissenoidea</taxon>
        <taxon>Dreissenidae</taxon>
        <taxon>Dreissena</taxon>
    </lineage>
</organism>
<sequence>MLATTVRAVATSPNGTVCTVNHYCPQGSKTPTPCPPGSFSSATGNIAVTNCDLCTPGFYCVAQGITGACAAGYYCPAGQSSATPANYTCPTGSYCPNGSATHIQCSPGTYQDESGQTACKACPIGKYCDPVEETARLGFASGVVTPAACPTGYFCLVNTTAKNTYPCPAGTFNNRTGLQSDTECTPCSGGFYCDNEGLSNPTGPCSAGYVCVSGSNTSMPTSGAGYTCPAGSLLPRPVVCRDPMPQRNLLKSEGLQNVSACTQCTPGYFCGSEGLTVPTGMCNAGYYCTSGAILADPVIPGIWHVCPTGHYCPTVQPTPEPCPAGSFRTSTGGRLSLTVPTALPALLCLRWSFQLYR</sequence>
<dbReference type="SUPFAM" id="SSF57184">
    <property type="entry name" value="Growth factor receptor domain"/>
    <property type="match status" value="2"/>
</dbReference>
<evidence type="ECO:0000313" key="2">
    <source>
        <dbReference type="EMBL" id="KAH3841623.1"/>
    </source>
</evidence>
<dbReference type="EMBL" id="JAIWYP010000004">
    <property type="protein sequence ID" value="KAH3841623.1"/>
    <property type="molecule type" value="Genomic_DNA"/>
</dbReference>
<proteinExistence type="predicted"/>
<dbReference type="Proteomes" id="UP000828390">
    <property type="component" value="Unassembled WGS sequence"/>
</dbReference>
<dbReference type="InterPro" id="IPR009030">
    <property type="entry name" value="Growth_fac_rcpt_cys_sf"/>
</dbReference>
<comment type="caution">
    <text evidence="2">The sequence shown here is derived from an EMBL/GenBank/DDBJ whole genome shotgun (WGS) entry which is preliminary data.</text>
</comment>
<name>A0A9D4KLA5_DREPO</name>
<dbReference type="PANTHER" id="PTHR47236">
    <property type="entry name" value="GENE, 32742-RELATED-RELATED"/>
    <property type="match status" value="1"/>
</dbReference>
<keyword evidence="3" id="KW-1185">Reference proteome</keyword>
<gene>
    <name evidence="2" type="ORF">DPMN_115096</name>
</gene>
<dbReference type="AlphaFoldDB" id="A0A9D4KLA5"/>
<dbReference type="InterPro" id="IPR011641">
    <property type="entry name" value="Tyr-kin_ephrin_A/B_rcpt-like"/>
</dbReference>
<accession>A0A9D4KLA5</accession>
<reference evidence="2" key="1">
    <citation type="journal article" date="2019" name="bioRxiv">
        <title>The Genome of the Zebra Mussel, Dreissena polymorpha: A Resource for Invasive Species Research.</title>
        <authorList>
            <person name="McCartney M.A."/>
            <person name="Auch B."/>
            <person name="Kono T."/>
            <person name="Mallez S."/>
            <person name="Zhang Y."/>
            <person name="Obille A."/>
            <person name="Becker A."/>
            <person name="Abrahante J.E."/>
            <person name="Garbe J."/>
            <person name="Badalamenti J.P."/>
            <person name="Herman A."/>
            <person name="Mangelson H."/>
            <person name="Liachko I."/>
            <person name="Sullivan S."/>
            <person name="Sone E.D."/>
            <person name="Koren S."/>
            <person name="Silverstein K.A.T."/>
            <person name="Beckman K.B."/>
            <person name="Gohl D.M."/>
        </authorList>
    </citation>
    <scope>NUCLEOTIDE SEQUENCE</scope>
    <source>
        <strain evidence="2">Duluth1</strain>
        <tissue evidence="2">Whole animal</tissue>
    </source>
</reference>
<evidence type="ECO:0000313" key="3">
    <source>
        <dbReference type="Proteomes" id="UP000828390"/>
    </source>
</evidence>
<evidence type="ECO:0000259" key="1">
    <source>
        <dbReference type="Pfam" id="PF07699"/>
    </source>
</evidence>
<dbReference type="PANTHER" id="PTHR47236:SF4">
    <property type="entry name" value="GENE 9195-RELATED"/>
    <property type="match status" value="1"/>
</dbReference>